<dbReference type="EMBL" id="JAPFFF010000054">
    <property type="protein sequence ID" value="KAK8838670.1"/>
    <property type="molecule type" value="Genomic_DNA"/>
</dbReference>
<protein>
    <submittedName>
        <fullName evidence="1">Uncharacterized protein</fullName>
    </submittedName>
</protein>
<name>A0ABR2GZI2_9EUKA</name>
<sequence>MKGISCNDLSEEELNRKIVHCYPVRRPLNVPSVVKNYGKVLSHSAILACSEDDDGTYLIDYMSDDYVYIRKVKNCKKGEEFIFENLKFIYDDNKPQTPNKEVTLMRLGKLMVHYMKNDHFSTFSHNCHEARYKVMKKYGMESDDPYQNDINIFFQGFKDYFANLSKKWSL</sequence>
<evidence type="ECO:0000313" key="2">
    <source>
        <dbReference type="Proteomes" id="UP001470230"/>
    </source>
</evidence>
<dbReference type="Proteomes" id="UP001470230">
    <property type="component" value="Unassembled WGS sequence"/>
</dbReference>
<keyword evidence="2" id="KW-1185">Reference proteome</keyword>
<gene>
    <name evidence="1" type="ORF">M9Y10_032707</name>
</gene>
<proteinExistence type="predicted"/>
<accession>A0ABR2GZI2</accession>
<organism evidence="1 2">
    <name type="scientific">Tritrichomonas musculus</name>
    <dbReference type="NCBI Taxonomy" id="1915356"/>
    <lineage>
        <taxon>Eukaryota</taxon>
        <taxon>Metamonada</taxon>
        <taxon>Parabasalia</taxon>
        <taxon>Tritrichomonadida</taxon>
        <taxon>Tritrichomonadidae</taxon>
        <taxon>Tritrichomonas</taxon>
    </lineage>
</organism>
<evidence type="ECO:0000313" key="1">
    <source>
        <dbReference type="EMBL" id="KAK8838670.1"/>
    </source>
</evidence>
<comment type="caution">
    <text evidence="1">The sequence shown here is derived from an EMBL/GenBank/DDBJ whole genome shotgun (WGS) entry which is preliminary data.</text>
</comment>
<reference evidence="1 2" key="1">
    <citation type="submission" date="2024-04" db="EMBL/GenBank/DDBJ databases">
        <title>Tritrichomonas musculus Genome.</title>
        <authorList>
            <person name="Alves-Ferreira E."/>
            <person name="Grigg M."/>
            <person name="Lorenzi H."/>
            <person name="Galac M."/>
        </authorList>
    </citation>
    <scope>NUCLEOTIDE SEQUENCE [LARGE SCALE GENOMIC DNA]</scope>
    <source>
        <strain evidence="1 2">EAF2021</strain>
    </source>
</reference>